<proteinExistence type="predicted"/>
<organism evidence="1 2">
    <name type="scientific">Psilocybe cyanescens</name>
    <dbReference type="NCBI Taxonomy" id="93625"/>
    <lineage>
        <taxon>Eukaryota</taxon>
        <taxon>Fungi</taxon>
        <taxon>Dikarya</taxon>
        <taxon>Basidiomycota</taxon>
        <taxon>Agaricomycotina</taxon>
        <taxon>Agaricomycetes</taxon>
        <taxon>Agaricomycetidae</taxon>
        <taxon>Agaricales</taxon>
        <taxon>Agaricineae</taxon>
        <taxon>Strophariaceae</taxon>
        <taxon>Psilocybe</taxon>
    </lineage>
</organism>
<evidence type="ECO:0000313" key="2">
    <source>
        <dbReference type="Proteomes" id="UP000283269"/>
    </source>
</evidence>
<dbReference type="AlphaFoldDB" id="A0A409VPV2"/>
<dbReference type="InParanoid" id="A0A409VPV2"/>
<keyword evidence="2" id="KW-1185">Reference proteome</keyword>
<gene>
    <name evidence="1" type="ORF">CVT25_001389</name>
</gene>
<evidence type="ECO:0000313" key="1">
    <source>
        <dbReference type="EMBL" id="PPQ68301.1"/>
    </source>
</evidence>
<name>A0A409VPV2_PSICY</name>
<sequence>MPPATTTTTTKKRKSDGLTPAAAKKAKLAVAAHAETVANVLSDALNFELPGTSKATRDFILGLAQYARSLEEEVDAYKPKAKSPEELELAAEKLANAARSGIRKQMTWKASCKTGTAKWMYDGVCNDAEVFAKLLGLDGAPTFKTKKMPKDEFENLIGDLDVAIRYDTLRLTTDVNIHWKPSDGTFKFSGSYGK</sequence>
<dbReference type="Proteomes" id="UP000283269">
    <property type="component" value="Unassembled WGS sequence"/>
</dbReference>
<reference evidence="1 2" key="1">
    <citation type="journal article" date="2018" name="Evol. Lett.">
        <title>Horizontal gene cluster transfer increased hallucinogenic mushroom diversity.</title>
        <authorList>
            <person name="Reynolds H.T."/>
            <person name="Vijayakumar V."/>
            <person name="Gluck-Thaler E."/>
            <person name="Korotkin H.B."/>
            <person name="Matheny P.B."/>
            <person name="Slot J.C."/>
        </authorList>
    </citation>
    <scope>NUCLEOTIDE SEQUENCE [LARGE SCALE GENOMIC DNA]</scope>
    <source>
        <strain evidence="1 2">2631</strain>
    </source>
</reference>
<protein>
    <submittedName>
        <fullName evidence="1">Uncharacterized protein</fullName>
    </submittedName>
</protein>
<comment type="caution">
    <text evidence="1">The sequence shown here is derived from an EMBL/GenBank/DDBJ whole genome shotgun (WGS) entry which is preliminary data.</text>
</comment>
<accession>A0A409VPV2</accession>
<dbReference type="OrthoDB" id="5370359at2759"/>
<dbReference type="EMBL" id="NHYD01003960">
    <property type="protein sequence ID" value="PPQ68301.1"/>
    <property type="molecule type" value="Genomic_DNA"/>
</dbReference>